<dbReference type="OrthoDB" id="1522162at2"/>
<evidence type="ECO:0000259" key="1">
    <source>
        <dbReference type="Pfam" id="PF13439"/>
    </source>
</evidence>
<proteinExistence type="predicted"/>
<dbReference type="RefSeq" id="WP_088466081.1">
    <property type="nucleotide sequence ID" value="NZ_NIRR01000062.1"/>
</dbReference>
<dbReference type="AlphaFoldDB" id="A0A246FG38"/>
<name>A0A246FG38_9BACT</name>
<protein>
    <recommendedName>
        <fullName evidence="1">Glycosyltransferase subfamily 4-like N-terminal domain-containing protein</fullName>
    </recommendedName>
</protein>
<sequence length="427" mass="47246">MTENKTILMLIPQLSLGGAERVFHDQARELARAGHRVIECIFEVRSKIGFPTENQLVVLQTPEAGASPLSKLQTLQQRVKEVKRLKEVQDVDVCISHLEGADYVNLLSKGKEQVILCVHNSKRHDPNYRGGAGWVRRRLLMPLLYRRADYVVTVSRDLRQELIDYFQLPANRVIAINNFLQLSALHRQAAEPLTEPAEIALFADAPVLIAVGRLDLEKNPVVLLSVLAGLRQRGSNARLVLVGDGTQRSVLEAEAQRLKLRLWNGITSTADPDPGSLLPYDVLLLGFRANPFQYVVQATISLLPSLTEGFPMVLCEALACGIPVASADCPTGPREILAPDTAPTQYAQKPEWAEYGLLLPILRQQAPDYNASVSSWVDSIATLLNDTNCYQHYVSQATHRGAIFGPKPVMAQWEQLLRSTSISAKVA</sequence>
<accession>A0A246FG38</accession>
<dbReference type="PANTHER" id="PTHR12526">
    <property type="entry name" value="GLYCOSYLTRANSFERASE"/>
    <property type="match status" value="1"/>
</dbReference>
<dbReference type="Pfam" id="PF13439">
    <property type="entry name" value="Glyco_transf_4"/>
    <property type="match status" value="1"/>
</dbReference>
<gene>
    <name evidence="2" type="ORF">CDA63_19240</name>
</gene>
<evidence type="ECO:0000313" key="2">
    <source>
        <dbReference type="EMBL" id="OWP61482.1"/>
    </source>
</evidence>
<dbReference type="Gene3D" id="3.40.50.2000">
    <property type="entry name" value="Glycogen Phosphorylase B"/>
    <property type="match status" value="2"/>
</dbReference>
<reference evidence="2 3" key="1">
    <citation type="submission" date="2017-06" db="EMBL/GenBank/DDBJ databases">
        <title>Hymenobacter amundsenii sp. nov. isolated from regoliths in Antarctica.</title>
        <authorList>
            <person name="Sedlacek I."/>
            <person name="Kralova S."/>
            <person name="Pantucek R."/>
            <person name="Svec P."/>
            <person name="Holochova P."/>
            <person name="Stankova E."/>
            <person name="Vrbovska V."/>
            <person name="Busse H.-J."/>
        </authorList>
    </citation>
    <scope>NUCLEOTIDE SEQUENCE [LARGE SCALE GENOMIC DNA]</scope>
    <source>
        <strain evidence="2 3">CCM 8682</strain>
    </source>
</reference>
<evidence type="ECO:0000313" key="3">
    <source>
        <dbReference type="Proteomes" id="UP000197277"/>
    </source>
</evidence>
<dbReference type="InterPro" id="IPR028098">
    <property type="entry name" value="Glyco_trans_4-like_N"/>
</dbReference>
<organism evidence="2 3">
    <name type="scientific">Hymenobacter amundsenii</name>
    <dbReference type="NCBI Taxonomy" id="2006685"/>
    <lineage>
        <taxon>Bacteria</taxon>
        <taxon>Pseudomonadati</taxon>
        <taxon>Bacteroidota</taxon>
        <taxon>Cytophagia</taxon>
        <taxon>Cytophagales</taxon>
        <taxon>Hymenobacteraceae</taxon>
        <taxon>Hymenobacter</taxon>
    </lineage>
</organism>
<comment type="caution">
    <text evidence="2">The sequence shown here is derived from an EMBL/GenBank/DDBJ whole genome shotgun (WGS) entry which is preliminary data.</text>
</comment>
<dbReference type="EMBL" id="NIRR01000062">
    <property type="protein sequence ID" value="OWP61482.1"/>
    <property type="molecule type" value="Genomic_DNA"/>
</dbReference>
<keyword evidence="3" id="KW-1185">Reference proteome</keyword>
<dbReference type="GO" id="GO:0016757">
    <property type="term" value="F:glycosyltransferase activity"/>
    <property type="evidence" value="ECO:0007669"/>
    <property type="project" value="UniProtKB-ARBA"/>
</dbReference>
<feature type="domain" description="Glycosyltransferase subfamily 4-like N-terminal" evidence="1">
    <location>
        <begin position="17"/>
        <end position="180"/>
    </location>
</feature>
<dbReference type="Pfam" id="PF13692">
    <property type="entry name" value="Glyco_trans_1_4"/>
    <property type="match status" value="1"/>
</dbReference>
<dbReference type="SUPFAM" id="SSF53756">
    <property type="entry name" value="UDP-Glycosyltransferase/glycogen phosphorylase"/>
    <property type="match status" value="1"/>
</dbReference>
<dbReference type="Proteomes" id="UP000197277">
    <property type="component" value="Unassembled WGS sequence"/>
</dbReference>
<dbReference type="CDD" id="cd03811">
    <property type="entry name" value="GT4_GT28_WabH-like"/>
    <property type="match status" value="1"/>
</dbReference>